<evidence type="ECO:0000313" key="1">
    <source>
        <dbReference type="EMBL" id="THC98726.1"/>
    </source>
</evidence>
<evidence type="ECO:0000313" key="2">
    <source>
        <dbReference type="Proteomes" id="UP000308092"/>
    </source>
</evidence>
<name>A0A4S3JSL2_9EURO</name>
<dbReference type="Proteomes" id="UP000308092">
    <property type="component" value="Unassembled WGS sequence"/>
</dbReference>
<protein>
    <submittedName>
        <fullName evidence="1">Uncharacterized protein</fullName>
    </submittedName>
</protein>
<reference evidence="1 2" key="1">
    <citation type="submission" date="2019-03" db="EMBL/GenBank/DDBJ databases">
        <title>The genome sequence of a newly discovered highly antifungal drug resistant Aspergillus species, Aspergillus tanneri NIH 1004.</title>
        <authorList>
            <person name="Mounaud S."/>
            <person name="Singh I."/>
            <person name="Joardar V."/>
            <person name="Pakala S."/>
            <person name="Pakala S."/>
            <person name="Venepally P."/>
            <person name="Hoover J."/>
            <person name="Nierman W."/>
            <person name="Chung J."/>
            <person name="Losada L."/>
        </authorList>
    </citation>
    <scope>NUCLEOTIDE SEQUENCE [LARGE SCALE GENOMIC DNA]</scope>
    <source>
        <strain evidence="1 2">NIH1004</strain>
    </source>
</reference>
<accession>A0A4S3JSL2</accession>
<keyword evidence="2" id="KW-1185">Reference proteome</keyword>
<sequence length="65" mass="6980">MLVYVLSASAAALAPREPTENHTPSHGVLLTGVSNKDGFFLHPVASLSICFTRINRMLEIKAATN</sequence>
<gene>
    <name evidence="1" type="ORF">EYZ11_001789</name>
</gene>
<organism evidence="1 2">
    <name type="scientific">Aspergillus tanneri</name>
    <dbReference type="NCBI Taxonomy" id="1220188"/>
    <lineage>
        <taxon>Eukaryota</taxon>
        <taxon>Fungi</taxon>
        <taxon>Dikarya</taxon>
        <taxon>Ascomycota</taxon>
        <taxon>Pezizomycotina</taxon>
        <taxon>Eurotiomycetes</taxon>
        <taxon>Eurotiomycetidae</taxon>
        <taxon>Eurotiales</taxon>
        <taxon>Aspergillaceae</taxon>
        <taxon>Aspergillus</taxon>
        <taxon>Aspergillus subgen. Circumdati</taxon>
    </lineage>
</organism>
<comment type="caution">
    <text evidence="1">The sequence shown here is derived from an EMBL/GenBank/DDBJ whole genome shotgun (WGS) entry which is preliminary data.</text>
</comment>
<dbReference type="EMBL" id="SOSA01000036">
    <property type="protein sequence ID" value="THC98726.1"/>
    <property type="molecule type" value="Genomic_DNA"/>
</dbReference>
<dbReference type="VEuPathDB" id="FungiDB:EYZ11_001789"/>
<dbReference type="AlphaFoldDB" id="A0A4S3JSL2"/>
<proteinExistence type="predicted"/>